<dbReference type="InterPro" id="IPR001647">
    <property type="entry name" value="HTH_TetR"/>
</dbReference>
<dbReference type="InterPro" id="IPR009057">
    <property type="entry name" value="Homeodomain-like_sf"/>
</dbReference>
<dbReference type="Gene3D" id="1.10.357.10">
    <property type="entry name" value="Tetracycline Repressor, domain 2"/>
    <property type="match status" value="1"/>
</dbReference>
<reference evidence="8 9" key="1">
    <citation type="submission" date="2021-04" db="EMBL/GenBank/DDBJ databases">
        <authorList>
            <person name="Tang X."/>
            <person name="Zhou X."/>
            <person name="Chen X."/>
            <person name="Cernava T."/>
            <person name="Zhang C."/>
        </authorList>
    </citation>
    <scope>NUCLEOTIDE SEQUENCE [LARGE SCALE GENOMIC DNA]</scope>
    <source>
        <strain evidence="8 9">BH-SS-21</strain>
    </source>
</reference>
<dbReference type="InterPro" id="IPR039538">
    <property type="entry name" value="BetI_C"/>
</dbReference>
<dbReference type="SUPFAM" id="SSF46689">
    <property type="entry name" value="Homeodomain-like"/>
    <property type="match status" value="1"/>
</dbReference>
<evidence type="ECO:0000313" key="9">
    <source>
        <dbReference type="Proteomes" id="UP000677413"/>
    </source>
</evidence>
<evidence type="ECO:0000256" key="5">
    <source>
        <dbReference type="PROSITE-ProRule" id="PRU00335"/>
    </source>
</evidence>
<keyword evidence="9" id="KW-1185">Reference proteome</keyword>
<keyword evidence="1" id="KW-0678">Repressor</keyword>
<protein>
    <submittedName>
        <fullName evidence="8">TetR family transcriptional regulator C-terminal domain-containing protein</fullName>
    </submittedName>
</protein>
<evidence type="ECO:0000256" key="1">
    <source>
        <dbReference type="ARBA" id="ARBA00022491"/>
    </source>
</evidence>
<sequence length="226" mass="24880">MARVRLGVAERRQELLRAAIGQIEERGVSAVRIADVANALGVSNALVLYHFSTKEKLVAAAFTYAAQDDLAHLRKLLGRRTTALRRLRAAVRWYAPTGQAKGWRLWIEGWAVALREPALRDVTRDLDRQWKAALTEVIAEGVAAGEFRCPDPTATALRLTALLDGLAVQMTAYPGAVSRARTQQWVDEALARELGLDRVEPQTVEPQTDGPRTAEPQKAEPQTPDA</sequence>
<proteinExistence type="predicted"/>
<name>A0A940Y7P7_9ACTN</name>
<dbReference type="AlphaFoldDB" id="A0A940Y7P7"/>
<dbReference type="PANTHER" id="PTHR30055">
    <property type="entry name" value="HTH-TYPE TRANSCRIPTIONAL REGULATOR RUTR"/>
    <property type="match status" value="1"/>
</dbReference>
<feature type="DNA-binding region" description="H-T-H motif" evidence="5">
    <location>
        <begin position="32"/>
        <end position="51"/>
    </location>
</feature>
<dbReference type="InterPro" id="IPR050109">
    <property type="entry name" value="HTH-type_TetR-like_transc_reg"/>
</dbReference>
<dbReference type="EMBL" id="JAGPYQ010000001">
    <property type="protein sequence ID" value="MBQ0852069.1"/>
    <property type="molecule type" value="Genomic_DNA"/>
</dbReference>
<keyword evidence="4" id="KW-0804">Transcription</keyword>
<evidence type="ECO:0000256" key="2">
    <source>
        <dbReference type="ARBA" id="ARBA00023015"/>
    </source>
</evidence>
<dbReference type="PRINTS" id="PR00455">
    <property type="entry name" value="HTHTETR"/>
</dbReference>
<organism evidence="8 9">
    <name type="scientific">Streptomyces liliiviolaceus</name>
    <dbReference type="NCBI Taxonomy" id="2823109"/>
    <lineage>
        <taxon>Bacteria</taxon>
        <taxon>Bacillati</taxon>
        <taxon>Actinomycetota</taxon>
        <taxon>Actinomycetes</taxon>
        <taxon>Kitasatosporales</taxon>
        <taxon>Streptomycetaceae</taxon>
        <taxon>Streptomyces</taxon>
    </lineage>
</organism>
<dbReference type="PANTHER" id="PTHR30055:SF200">
    <property type="entry name" value="HTH-TYPE TRANSCRIPTIONAL REPRESSOR BDCR"/>
    <property type="match status" value="1"/>
</dbReference>
<keyword evidence="2" id="KW-0805">Transcription regulation</keyword>
<evidence type="ECO:0000256" key="3">
    <source>
        <dbReference type="ARBA" id="ARBA00023125"/>
    </source>
</evidence>
<dbReference type="Pfam" id="PF00440">
    <property type="entry name" value="TetR_N"/>
    <property type="match status" value="1"/>
</dbReference>
<dbReference type="PROSITE" id="PS50977">
    <property type="entry name" value="HTH_TETR_2"/>
    <property type="match status" value="1"/>
</dbReference>
<dbReference type="SUPFAM" id="SSF48498">
    <property type="entry name" value="Tetracyclin repressor-like, C-terminal domain"/>
    <property type="match status" value="1"/>
</dbReference>
<comment type="caution">
    <text evidence="8">The sequence shown here is derived from an EMBL/GenBank/DDBJ whole genome shotgun (WGS) entry which is preliminary data.</text>
</comment>
<feature type="domain" description="HTH tetR-type" evidence="7">
    <location>
        <begin position="9"/>
        <end position="69"/>
    </location>
</feature>
<accession>A0A940Y7P7</accession>
<feature type="region of interest" description="Disordered" evidence="6">
    <location>
        <begin position="196"/>
        <end position="226"/>
    </location>
</feature>
<dbReference type="InterPro" id="IPR036271">
    <property type="entry name" value="Tet_transcr_reg_TetR-rel_C_sf"/>
</dbReference>
<evidence type="ECO:0000313" key="8">
    <source>
        <dbReference type="EMBL" id="MBQ0852069.1"/>
    </source>
</evidence>
<evidence type="ECO:0000259" key="7">
    <source>
        <dbReference type="PROSITE" id="PS50977"/>
    </source>
</evidence>
<evidence type="ECO:0000256" key="6">
    <source>
        <dbReference type="SAM" id="MobiDB-lite"/>
    </source>
</evidence>
<gene>
    <name evidence="8" type="ORF">J8N05_28340</name>
</gene>
<dbReference type="Proteomes" id="UP000677413">
    <property type="component" value="Unassembled WGS sequence"/>
</dbReference>
<evidence type="ECO:0000256" key="4">
    <source>
        <dbReference type="ARBA" id="ARBA00023163"/>
    </source>
</evidence>
<dbReference type="GO" id="GO:0000976">
    <property type="term" value="F:transcription cis-regulatory region binding"/>
    <property type="evidence" value="ECO:0007669"/>
    <property type="project" value="TreeGrafter"/>
</dbReference>
<keyword evidence="3 5" id="KW-0238">DNA-binding</keyword>
<dbReference type="GO" id="GO:0003700">
    <property type="term" value="F:DNA-binding transcription factor activity"/>
    <property type="evidence" value="ECO:0007669"/>
    <property type="project" value="TreeGrafter"/>
</dbReference>
<dbReference type="Pfam" id="PF13977">
    <property type="entry name" value="TetR_C_6"/>
    <property type="match status" value="1"/>
</dbReference>